<feature type="region of interest" description="Disordered" evidence="1">
    <location>
        <begin position="1"/>
        <end position="58"/>
    </location>
</feature>
<proteinExistence type="predicted"/>
<keyword evidence="3" id="KW-1185">Reference proteome</keyword>
<evidence type="ECO:0000256" key="1">
    <source>
        <dbReference type="SAM" id="MobiDB-lite"/>
    </source>
</evidence>
<name>A0A5N6LYW2_9ASTR</name>
<evidence type="ECO:0000313" key="2">
    <source>
        <dbReference type="EMBL" id="KAD3066820.1"/>
    </source>
</evidence>
<accession>A0A5N6LYW2</accession>
<feature type="compositionally biased region" description="Low complexity" evidence="1">
    <location>
        <begin position="44"/>
        <end position="54"/>
    </location>
</feature>
<reference evidence="2 3" key="1">
    <citation type="submission" date="2019-05" db="EMBL/GenBank/DDBJ databases">
        <title>Mikania micrantha, genome provides insights into the molecular mechanism of rapid growth.</title>
        <authorList>
            <person name="Liu B."/>
        </authorList>
    </citation>
    <scope>NUCLEOTIDE SEQUENCE [LARGE SCALE GENOMIC DNA]</scope>
    <source>
        <strain evidence="2">NLD-2019</strain>
        <tissue evidence="2">Leaf</tissue>
    </source>
</reference>
<dbReference type="AlphaFoldDB" id="A0A5N6LYW2"/>
<organism evidence="2 3">
    <name type="scientific">Mikania micrantha</name>
    <name type="common">bitter vine</name>
    <dbReference type="NCBI Taxonomy" id="192012"/>
    <lineage>
        <taxon>Eukaryota</taxon>
        <taxon>Viridiplantae</taxon>
        <taxon>Streptophyta</taxon>
        <taxon>Embryophyta</taxon>
        <taxon>Tracheophyta</taxon>
        <taxon>Spermatophyta</taxon>
        <taxon>Magnoliopsida</taxon>
        <taxon>eudicotyledons</taxon>
        <taxon>Gunneridae</taxon>
        <taxon>Pentapetalae</taxon>
        <taxon>asterids</taxon>
        <taxon>campanulids</taxon>
        <taxon>Asterales</taxon>
        <taxon>Asteraceae</taxon>
        <taxon>Asteroideae</taxon>
        <taxon>Heliantheae alliance</taxon>
        <taxon>Eupatorieae</taxon>
        <taxon>Mikania</taxon>
    </lineage>
</organism>
<evidence type="ECO:0000313" key="3">
    <source>
        <dbReference type="Proteomes" id="UP000326396"/>
    </source>
</evidence>
<feature type="compositionally biased region" description="Basic residues" evidence="1">
    <location>
        <begin position="1"/>
        <end position="10"/>
    </location>
</feature>
<dbReference type="OrthoDB" id="1162579at2759"/>
<dbReference type="EMBL" id="SZYD01000017">
    <property type="protein sequence ID" value="KAD3066820.1"/>
    <property type="molecule type" value="Genomic_DNA"/>
</dbReference>
<feature type="compositionally biased region" description="Low complexity" evidence="1">
    <location>
        <begin position="20"/>
        <end position="33"/>
    </location>
</feature>
<protein>
    <submittedName>
        <fullName evidence="2">Uncharacterized protein</fullName>
    </submittedName>
</protein>
<gene>
    <name evidence="2" type="ORF">E3N88_34700</name>
</gene>
<dbReference type="Proteomes" id="UP000326396">
    <property type="component" value="Linkage Group LG7"/>
</dbReference>
<comment type="caution">
    <text evidence="2">The sequence shown here is derived from an EMBL/GenBank/DDBJ whole genome shotgun (WGS) entry which is preliminary data.</text>
</comment>
<sequence>MSTGTHHNKKPNLVDDIRESASGLPPVSSSSSGADDERVNAVKTSTTPSSSTTSDNIGDFVADTAKQGVVKAVETGLGMGEMGKRTLDGV</sequence>